<sequence>MNKWLANLKEKTRWISQLLAALKPWFKAQLRAIKKLERDDLDLANSGQWPDLVKIFSLILVVSSVVFAGHWLLISSYKEELAFAQQEQEELLESYRLRSFQAANLAAYQQQMRIMEETFSGLLAFLPSGNEVPRLLDDIQQLADEQRIEILTLNLKDPKDNNFYSQLPFEIEVRGDFHRLANFMVGISNLDRIITLHNFTLQPVNKGSSQLRLNVDAQTYRYDQTTNSASQGGRN</sequence>
<dbReference type="InterPro" id="IPR007445">
    <property type="entry name" value="PilO"/>
</dbReference>
<dbReference type="Pfam" id="PF04350">
    <property type="entry name" value="PilO"/>
    <property type="match status" value="1"/>
</dbReference>
<keyword evidence="1" id="KW-0812">Transmembrane</keyword>
<keyword evidence="1" id="KW-0472">Membrane</keyword>
<name>A0ABQ6A0A9_9GAMM</name>
<accession>A0ABQ6A0A9</accession>
<protein>
    <recommendedName>
        <fullName evidence="4">Type IV pilus assembly protein PilO</fullName>
    </recommendedName>
</protein>
<feature type="transmembrane region" description="Helical" evidence="1">
    <location>
        <begin position="55"/>
        <end position="74"/>
    </location>
</feature>
<keyword evidence="1" id="KW-1133">Transmembrane helix</keyword>
<dbReference type="PANTHER" id="PTHR39555:SF1">
    <property type="entry name" value="TYPE IV PILUS INNER MEMBRANE COMPONENT PILO"/>
    <property type="match status" value="1"/>
</dbReference>
<keyword evidence="3" id="KW-1185">Reference proteome</keyword>
<evidence type="ECO:0000313" key="2">
    <source>
        <dbReference type="EMBL" id="GLR63693.1"/>
    </source>
</evidence>
<dbReference type="RefSeq" id="WP_051610106.1">
    <property type="nucleotide sequence ID" value="NZ_BSOR01000016.1"/>
</dbReference>
<organism evidence="2 3">
    <name type="scientific">Marinospirillum insulare</name>
    <dbReference type="NCBI Taxonomy" id="217169"/>
    <lineage>
        <taxon>Bacteria</taxon>
        <taxon>Pseudomonadati</taxon>
        <taxon>Pseudomonadota</taxon>
        <taxon>Gammaproteobacteria</taxon>
        <taxon>Oceanospirillales</taxon>
        <taxon>Oceanospirillaceae</taxon>
        <taxon>Marinospirillum</taxon>
    </lineage>
</organism>
<evidence type="ECO:0000313" key="3">
    <source>
        <dbReference type="Proteomes" id="UP001156682"/>
    </source>
</evidence>
<reference evidence="3" key="1">
    <citation type="journal article" date="2019" name="Int. J. Syst. Evol. Microbiol.">
        <title>The Global Catalogue of Microorganisms (GCM) 10K type strain sequencing project: providing services to taxonomists for standard genome sequencing and annotation.</title>
        <authorList>
            <consortium name="The Broad Institute Genomics Platform"/>
            <consortium name="The Broad Institute Genome Sequencing Center for Infectious Disease"/>
            <person name="Wu L."/>
            <person name="Ma J."/>
        </authorList>
    </citation>
    <scope>NUCLEOTIDE SEQUENCE [LARGE SCALE GENOMIC DNA]</scope>
    <source>
        <strain evidence="3">NBRC 100033</strain>
    </source>
</reference>
<dbReference type="Gene3D" id="3.30.70.60">
    <property type="match status" value="1"/>
</dbReference>
<dbReference type="PANTHER" id="PTHR39555">
    <property type="entry name" value="FIMBRIAL ASSEMBLY PROTEIN PILO-LIKE PROTEIN-RELATED"/>
    <property type="match status" value="1"/>
</dbReference>
<gene>
    <name evidence="2" type="ORF">GCM10007878_11280</name>
</gene>
<dbReference type="Gene3D" id="1.10.287.540">
    <property type="entry name" value="Helix hairpin bin"/>
    <property type="match status" value="1"/>
</dbReference>
<dbReference type="Proteomes" id="UP001156682">
    <property type="component" value="Unassembled WGS sequence"/>
</dbReference>
<comment type="caution">
    <text evidence="2">The sequence shown here is derived from an EMBL/GenBank/DDBJ whole genome shotgun (WGS) entry which is preliminary data.</text>
</comment>
<dbReference type="InterPro" id="IPR014717">
    <property type="entry name" value="Transl_elong_EF1B/ribsomal_bS6"/>
</dbReference>
<dbReference type="EMBL" id="BSOR01000016">
    <property type="protein sequence ID" value="GLR63693.1"/>
    <property type="molecule type" value="Genomic_DNA"/>
</dbReference>
<evidence type="ECO:0008006" key="4">
    <source>
        <dbReference type="Google" id="ProtNLM"/>
    </source>
</evidence>
<evidence type="ECO:0000256" key="1">
    <source>
        <dbReference type="SAM" id="Phobius"/>
    </source>
</evidence>
<proteinExistence type="predicted"/>
<dbReference type="PIRSF" id="PIRSF016482">
    <property type="entry name" value="PilO"/>
    <property type="match status" value="1"/>
</dbReference>